<dbReference type="CDD" id="cd17932">
    <property type="entry name" value="DEXQc_UvrD"/>
    <property type="match status" value="1"/>
</dbReference>
<evidence type="ECO:0000259" key="16">
    <source>
        <dbReference type="PROSITE" id="PS51198"/>
    </source>
</evidence>
<dbReference type="GO" id="GO:0005524">
    <property type="term" value="F:ATP binding"/>
    <property type="evidence" value="ECO:0007669"/>
    <property type="project" value="UniProtKB-UniRule"/>
</dbReference>
<dbReference type="SUPFAM" id="SSF52980">
    <property type="entry name" value="Restriction endonuclease-like"/>
    <property type="match status" value="1"/>
</dbReference>
<accession>A0A5A5TJT0</accession>
<feature type="binding site" evidence="15">
    <location>
        <begin position="37"/>
        <end position="44"/>
    </location>
    <ligand>
        <name>ATP</name>
        <dbReference type="ChEBI" id="CHEBI:30616"/>
    </ligand>
</feature>
<keyword evidence="6 15" id="KW-0347">Helicase</keyword>
<evidence type="ECO:0000256" key="13">
    <source>
        <dbReference type="ARBA" id="ARBA00034808"/>
    </source>
</evidence>
<dbReference type="PANTHER" id="PTHR11070:SF2">
    <property type="entry name" value="ATP-DEPENDENT DNA HELICASE SRS2"/>
    <property type="match status" value="1"/>
</dbReference>
<keyword evidence="5 15" id="KW-0378">Hydrolase</keyword>
<keyword evidence="9" id="KW-0238">DNA-binding</keyword>
<organism evidence="17 18">
    <name type="scientific">Dictyobacter arantiisoli</name>
    <dbReference type="NCBI Taxonomy" id="2014874"/>
    <lineage>
        <taxon>Bacteria</taxon>
        <taxon>Bacillati</taxon>
        <taxon>Chloroflexota</taxon>
        <taxon>Ktedonobacteria</taxon>
        <taxon>Ktedonobacterales</taxon>
        <taxon>Dictyobacteraceae</taxon>
        <taxon>Dictyobacter</taxon>
    </lineage>
</organism>
<dbReference type="SUPFAM" id="SSF52540">
    <property type="entry name" value="P-loop containing nucleoside triphosphate hydrolases"/>
    <property type="match status" value="1"/>
</dbReference>
<keyword evidence="4" id="KW-0227">DNA damage</keyword>
<comment type="caution">
    <text evidence="17">The sequence shown here is derived from an EMBL/GenBank/DDBJ whole genome shotgun (WGS) entry which is preliminary data.</text>
</comment>
<name>A0A5A5TJT0_9CHLR</name>
<dbReference type="AlphaFoldDB" id="A0A5A5TJT0"/>
<evidence type="ECO:0000256" key="9">
    <source>
        <dbReference type="ARBA" id="ARBA00023125"/>
    </source>
</evidence>
<keyword evidence="18" id="KW-1185">Reference proteome</keyword>
<dbReference type="InterPro" id="IPR011335">
    <property type="entry name" value="Restrct_endonuc-II-like"/>
</dbReference>
<keyword evidence="7" id="KW-0269">Exonuclease</keyword>
<evidence type="ECO:0000256" key="11">
    <source>
        <dbReference type="ARBA" id="ARBA00023235"/>
    </source>
</evidence>
<dbReference type="EC" id="5.6.2.4" evidence="13"/>
<keyword evidence="2" id="KW-0540">Nuclease</keyword>
<dbReference type="Gene3D" id="3.90.320.10">
    <property type="match status" value="1"/>
</dbReference>
<dbReference type="OrthoDB" id="9810135at2"/>
<dbReference type="RefSeq" id="WP_149404119.1">
    <property type="nucleotide sequence ID" value="NZ_BIXY01000102.1"/>
</dbReference>
<evidence type="ECO:0000256" key="4">
    <source>
        <dbReference type="ARBA" id="ARBA00022763"/>
    </source>
</evidence>
<keyword evidence="3 15" id="KW-0547">Nucleotide-binding</keyword>
<reference evidence="17 18" key="1">
    <citation type="submission" date="2019-01" db="EMBL/GenBank/DDBJ databases">
        <title>Draft genome sequence of Dictyobacter sp. Uno17.</title>
        <authorList>
            <person name="Wang C.M."/>
            <person name="Zheng Y."/>
            <person name="Sakai Y."/>
            <person name="Abe K."/>
            <person name="Yokota A."/>
            <person name="Yabe S."/>
        </authorList>
    </citation>
    <scope>NUCLEOTIDE SEQUENCE [LARGE SCALE GENOMIC DNA]</scope>
    <source>
        <strain evidence="17 18">Uno17</strain>
    </source>
</reference>
<evidence type="ECO:0000256" key="10">
    <source>
        <dbReference type="ARBA" id="ARBA00023204"/>
    </source>
</evidence>
<dbReference type="Pfam" id="PF13361">
    <property type="entry name" value="UvrD_C"/>
    <property type="match status" value="1"/>
</dbReference>
<dbReference type="InterPro" id="IPR014017">
    <property type="entry name" value="DNA_helicase_UvrD-like_C"/>
</dbReference>
<evidence type="ECO:0000313" key="18">
    <source>
        <dbReference type="Proteomes" id="UP000322530"/>
    </source>
</evidence>
<dbReference type="EMBL" id="BIXY01000102">
    <property type="protein sequence ID" value="GCF11283.1"/>
    <property type="molecule type" value="Genomic_DNA"/>
</dbReference>
<evidence type="ECO:0000256" key="3">
    <source>
        <dbReference type="ARBA" id="ARBA00022741"/>
    </source>
</evidence>
<sequence>MVHPIDFIAPELYPRYEMNEAQVEIISHKKGPLRIIAGPGSGKTYSLTLLAMNLLLCGDTPPEGIVLCTYTEKAAHEMQDRLFQIAHEINYSGDLSAIKIGTIHGICKQFINRYLHHTPLGNNYETLDQFGQRLLIYQCLTGLKPLDSPFCSPPMLAYFHKLDGWGSDWNIAKNLQFLFDKITEELIIDRLREAFPVPRIEKASDQITVASFLTYLYTRYELLLRDANYVDFAHLQKYAYDLLRLPEVFALITKDIRYVLVDEYQDTNYIQEQLLASLAAATPQNNFCVVGDEDQSLYRFRGATVRNILEFHQTFPECRQIELTINYRSNSQIIDTCNQWMRSLDDSLSRANAGQATIFRTSKTIRPDPSVPAVIHPAVVTLSEFDPEREAEQLAILVSDLKAVNKIQDYSQVALLLQSVRPDYSEPYIRAFQARGIPASCLRARDYFAQMEVQLLIGCFTQLLHFYDGAALPEQENFIDYVRACKAMAIKYSQQYGDLRSELAAIQQELWTEDEDRTAPEQQLADYFYRLLATEAFKSFRVQKQPLANLVLFSQHLKTFFSSFQHLTVTSKNLSALQHDFFYIFLYLLHQEGVNQMADPDELVPEDHVQIITIHQSKGLEFPVVIVGRMDRKPFSVDALDKPIKPFYRREPFEPDKYIPAFDLRRLFYVAFSRAQQLLILSASKRPQTQFMGLFQENPASAYNYQAILDMPAAGPHKRHDPPKRRFSLTGHIITYTTCPKRFEYFREYGFMPARTANTFYGQLIHQTLEAIHRVTLERSLAVLEDAEIEDLFKRTFYFLTCTSMTPPDRANLQKARTQVLRYVDQNLMELQSIYDAEYDFQVEKKDYILTGKMDLLLQGKQGLEIVDFKTGARPANNSARLENYKQQLLLYAHALERRTGQLPQKLYLYWTDEKEKDDARLEVPYHEEDIERVSSYFDMISQRILSKQFEVVTPPDPTVCKGCDMRHLCLKNGTIHIS</sequence>
<dbReference type="GO" id="GO:0000725">
    <property type="term" value="P:recombinational repair"/>
    <property type="evidence" value="ECO:0007669"/>
    <property type="project" value="TreeGrafter"/>
</dbReference>
<keyword evidence="11" id="KW-0413">Isomerase</keyword>
<dbReference type="InterPro" id="IPR000212">
    <property type="entry name" value="DNA_helicase_UvrD/REP"/>
</dbReference>
<dbReference type="PROSITE" id="PS51198">
    <property type="entry name" value="UVRD_HELICASE_ATP_BIND"/>
    <property type="match status" value="1"/>
</dbReference>
<dbReference type="GO" id="GO:0003677">
    <property type="term" value="F:DNA binding"/>
    <property type="evidence" value="ECO:0007669"/>
    <property type="project" value="UniProtKB-KW"/>
</dbReference>
<dbReference type="GO" id="GO:0043138">
    <property type="term" value="F:3'-5' DNA helicase activity"/>
    <property type="evidence" value="ECO:0007669"/>
    <property type="project" value="UniProtKB-EC"/>
</dbReference>
<evidence type="ECO:0000256" key="8">
    <source>
        <dbReference type="ARBA" id="ARBA00022840"/>
    </source>
</evidence>
<evidence type="ECO:0000313" key="17">
    <source>
        <dbReference type="EMBL" id="GCF11283.1"/>
    </source>
</evidence>
<dbReference type="Pfam" id="PF00580">
    <property type="entry name" value="UvrD-helicase"/>
    <property type="match status" value="1"/>
</dbReference>
<evidence type="ECO:0000256" key="2">
    <source>
        <dbReference type="ARBA" id="ARBA00022722"/>
    </source>
</evidence>
<proteinExistence type="inferred from homology"/>
<dbReference type="Gene3D" id="1.10.10.160">
    <property type="match status" value="1"/>
</dbReference>
<evidence type="ECO:0000256" key="6">
    <source>
        <dbReference type="ARBA" id="ARBA00022806"/>
    </source>
</evidence>
<comment type="catalytic activity">
    <reaction evidence="12">
        <text>Couples ATP hydrolysis with the unwinding of duplex DNA by translocating in the 3'-5' direction.</text>
        <dbReference type="EC" id="5.6.2.4"/>
    </reaction>
</comment>
<dbReference type="InterPro" id="IPR027417">
    <property type="entry name" value="P-loop_NTPase"/>
</dbReference>
<comment type="catalytic activity">
    <reaction evidence="14">
        <text>ATP + H2O = ADP + phosphate + H(+)</text>
        <dbReference type="Rhea" id="RHEA:13065"/>
        <dbReference type="ChEBI" id="CHEBI:15377"/>
        <dbReference type="ChEBI" id="CHEBI:15378"/>
        <dbReference type="ChEBI" id="CHEBI:30616"/>
        <dbReference type="ChEBI" id="CHEBI:43474"/>
        <dbReference type="ChEBI" id="CHEBI:456216"/>
        <dbReference type="EC" id="5.6.2.4"/>
    </reaction>
</comment>
<feature type="domain" description="UvrD-like helicase ATP-binding" evidence="16">
    <location>
        <begin position="16"/>
        <end position="330"/>
    </location>
</feature>
<dbReference type="InterPro" id="IPR038726">
    <property type="entry name" value="PDDEXK_AddAB-type"/>
</dbReference>
<dbReference type="GO" id="GO:0033202">
    <property type="term" value="C:DNA helicase complex"/>
    <property type="evidence" value="ECO:0007669"/>
    <property type="project" value="TreeGrafter"/>
</dbReference>
<dbReference type="InterPro" id="IPR013986">
    <property type="entry name" value="DExx_box_DNA_helicase_dom_sf"/>
</dbReference>
<comment type="similarity">
    <text evidence="1">Belongs to the helicase family. UvrD subfamily.</text>
</comment>
<dbReference type="Proteomes" id="UP000322530">
    <property type="component" value="Unassembled WGS sequence"/>
</dbReference>
<keyword evidence="8 15" id="KW-0067">ATP-binding</keyword>
<dbReference type="InterPro" id="IPR011604">
    <property type="entry name" value="PDDEXK-like_dom_sf"/>
</dbReference>
<dbReference type="GO" id="GO:0004527">
    <property type="term" value="F:exonuclease activity"/>
    <property type="evidence" value="ECO:0007669"/>
    <property type="project" value="UniProtKB-KW"/>
</dbReference>
<dbReference type="GO" id="GO:0005829">
    <property type="term" value="C:cytosol"/>
    <property type="evidence" value="ECO:0007669"/>
    <property type="project" value="TreeGrafter"/>
</dbReference>
<gene>
    <name evidence="17" type="ORF">KDI_48470</name>
</gene>
<dbReference type="PANTHER" id="PTHR11070">
    <property type="entry name" value="UVRD / RECB / PCRA DNA HELICASE FAMILY MEMBER"/>
    <property type="match status" value="1"/>
</dbReference>
<dbReference type="InterPro" id="IPR014016">
    <property type="entry name" value="UvrD-like_ATP-bd"/>
</dbReference>
<evidence type="ECO:0000256" key="1">
    <source>
        <dbReference type="ARBA" id="ARBA00009922"/>
    </source>
</evidence>
<evidence type="ECO:0000256" key="7">
    <source>
        <dbReference type="ARBA" id="ARBA00022839"/>
    </source>
</evidence>
<keyword evidence="10" id="KW-0234">DNA repair</keyword>
<evidence type="ECO:0000256" key="15">
    <source>
        <dbReference type="PROSITE-ProRule" id="PRU00560"/>
    </source>
</evidence>
<evidence type="ECO:0000256" key="5">
    <source>
        <dbReference type="ARBA" id="ARBA00022801"/>
    </source>
</evidence>
<dbReference type="Pfam" id="PF12705">
    <property type="entry name" value="PDDEXK_1"/>
    <property type="match status" value="1"/>
</dbReference>
<evidence type="ECO:0000256" key="12">
    <source>
        <dbReference type="ARBA" id="ARBA00034617"/>
    </source>
</evidence>
<evidence type="ECO:0000256" key="14">
    <source>
        <dbReference type="ARBA" id="ARBA00048988"/>
    </source>
</evidence>
<protein>
    <recommendedName>
        <fullName evidence="13">DNA 3'-5' helicase</fullName>
        <ecNumber evidence="13">5.6.2.4</ecNumber>
    </recommendedName>
</protein>
<dbReference type="Gene3D" id="3.40.50.300">
    <property type="entry name" value="P-loop containing nucleotide triphosphate hydrolases"/>
    <property type="match status" value="3"/>
</dbReference>